<dbReference type="AlphaFoldDB" id="A0AAD7E2R9"/>
<evidence type="ECO:0000313" key="4">
    <source>
        <dbReference type="Proteomes" id="UP001219525"/>
    </source>
</evidence>
<feature type="region of interest" description="Disordered" evidence="1">
    <location>
        <begin position="236"/>
        <end position="257"/>
    </location>
</feature>
<evidence type="ECO:0000313" key="3">
    <source>
        <dbReference type="EMBL" id="KAJ7225480.1"/>
    </source>
</evidence>
<organism evidence="3 4">
    <name type="scientific">Mycena pura</name>
    <dbReference type="NCBI Taxonomy" id="153505"/>
    <lineage>
        <taxon>Eukaryota</taxon>
        <taxon>Fungi</taxon>
        <taxon>Dikarya</taxon>
        <taxon>Basidiomycota</taxon>
        <taxon>Agaricomycotina</taxon>
        <taxon>Agaricomycetes</taxon>
        <taxon>Agaricomycetidae</taxon>
        <taxon>Agaricales</taxon>
        <taxon>Marasmiineae</taxon>
        <taxon>Mycenaceae</taxon>
        <taxon>Mycena</taxon>
    </lineage>
</organism>
<keyword evidence="2" id="KW-1133">Transmembrane helix</keyword>
<feature type="transmembrane region" description="Helical" evidence="2">
    <location>
        <begin position="7"/>
        <end position="31"/>
    </location>
</feature>
<sequence length="257" mass="27619">MPDADRLTLIGYIVSLKCWVANIVFLLTYVAPVLHYHTHVALVNVTPSTVLARNVNYNPSAQVDGPSVFLGLLGSCYRAANHAPVECTTRSALNPFYDVHVLPTFGHLLVPIQAVAVVTAVGITALGLFTIFLTAMSTRSYLGMADMLDATWFHHLTTWMGFMGFILAATSWLITRLWLGKAVTDFNLTIEDLGSAAPQLMASIGQASTLFWVVFALYLGPVWYALAHLNRKVSAPPAAATPAPDPSPAFPGGPGPP</sequence>
<name>A0AAD7E2R9_9AGAR</name>
<feature type="transmembrane region" description="Helical" evidence="2">
    <location>
        <begin position="112"/>
        <end position="135"/>
    </location>
</feature>
<keyword evidence="2" id="KW-0472">Membrane</keyword>
<reference evidence="3" key="1">
    <citation type="submission" date="2023-03" db="EMBL/GenBank/DDBJ databases">
        <title>Massive genome expansion in bonnet fungi (Mycena s.s.) driven by repeated elements and novel gene families across ecological guilds.</title>
        <authorList>
            <consortium name="Lawrence Berkeley National Laboratory"/>
            <person name="Harder C.B."/>
            <person name="Miyauchi S."/>
            <person name="Viragh M."/>
            <person name="Kuo A."/>
            <person name="Thoen E."/>
            <person name="Andreopoulos B."/>
            <person name="Lu D."/>
            <person name="Skrede I."/>
            <person name="Drula E."/>
            <person name="Henrissat B."/>
            <person name="Morin E."/>
            <person name="Kohler A."/>
            <person name="Barry K."/>
            <person name="LaButti K."/>
            <person name="Morin E."/>
            <person name="Salamov A."/>
            <person name="Lipzen A."/>
            <person name="Mereny Z."/>
            <person name="Hegedus B."/>
            <person name="Baldrian P."/>
            <person name="Stursova M."/>
            <person name="Weitz H."/>
            <person name="Taylor A."/>
            <person name="Grigoriev I.V."/>
            <person name="Nagy L.G."/>
            <person name="Martin F."/>
            <person name="Kauserud H."/>
        </authorList>
    </citation>
    <scope>NUCLEOTIDE SEQUENCE</scope>
    <source>
        <strain evidence="3">9144</strain>
    </source>
</reference>
<feature type="transmembrane region" description="Helical" evidence="2">
    <location>
        <begin position="156"/>
        <end position="179"/>
    </location>
</feature>
<keyword evidence="4" id="KW-1185">Reference proteome</keyword>
<dbReference type="EMBL" id="JARJCW010000004">
    <property type="protein sequence ID" value="KAJ7225480.1"/>
    <property type="molecule type" value="Genomic_DNA"/>
</dbReference>
<evidence type="ECO:0000256" key="2">
    <source>
        <dbReference type="SAM" id="Phobius"/>
    </source>
</evidence>
<accession>A0AAD7E2R9</accession>
<gene>
    <name evidence="3" type="ORF">GGX14DRAFT_639101</name>
</gene>
<protein>
    <submittedName>
        <fullName evidence="3">Uncharacterized protein</fullName>
    </submittedName>
</protein>
<dbReference type="Proteomes" id="UP001219525">
    <property type="component" value="Unassembled WGS sequence"/>
</dbReference>
<comment type="caution">
    <text evidence="3">The sequence shown here is derived from an EMBL/GenBank/DDBJ whole genome shotgun (WGS) entry which is preliminary data.</text>
</comment>
<evidence type="ECO:0000256" key="1">
    <source>
        <dbReference type="SAM" id="MobiDB-lite"/>
    </source>
</evidence>
<keyword evidence="2" id="KW-0812">Transmembrane</keyword>
<feature type="transmembrane region" description="Helical" evidence="2">
    <location>
        <begin position="199"/>
        <end position="226"/>
    </location>
</feature>
<proteinExistence type="predicted"/>
<feature type="compositionally biased region" description="Pro residues" evidence="1">
    <location>
        <begin position="243"/>
        <end position="257"/>
    </location>
</feature>